<evidence type="ECO:0000256" key="4">
    <source>
        <dbReference type="SAM" id="MobiDB-lite"/>
    </source>
</evidence>
<dbReference type="Gene3D" id="1.10.3970.10">
    <property type="entry name" value="BSD domain"/>
    <property type="match status" value="1"/>
</dbReference>
<feature type="region of interest" description="Disordered" evidence="4">
    <location>
        <begin position="214"/>
        <end position="334"/>
    </location>
</feature>
<keyword evidence="7" id="KW-1185">Reference proteome</keyword>
<dbReference type="AlphaFoldDB" id="W9QZ00"/>
<dbReference type="Pfam" id="PF03909">
    <property type="entry name" value="BSD"/>
    <property type="match status" value="1"/>
</dbReference>
<feature type="domain" description="BSD" evidence="5">
    <location>
        <begin position="148"/>
        <end position="200"/>
    </location>
</feature>
<evidence type="ECO:0000313" key="6">
    <source>
        <dbReference type="EMBL" id="EXB44899.1"/>
    </source>
</evidence>
<dbReference type="Gene3D" id="3.40.50.1820">
    <property type="entry name" value="alpha/beta hydrolase"/>
    <property type="match status" value="1"/>
</dbReference>
<feature type="compositionally biased region" description="Basic and acidic residues" evidence="4">
    <location>
        <begin position="231"/>
        <end position="243"/>
    </location>
</feature>
<evidence type="ECO:0000313" key="7">
    <source>
        <dbReference type="Proteomes" id="UP000030645"/>
    </source>
</evidence>
<evidence type="ECO:0000256" key="1">
    <source>
        <dbReference type="ARBA" id="ARBA00005228"/>
    </source>
</evidence>
<dbReference type="InterPro" id="IPR035925">
    <property type="entry name" value="BSD_dom_sf"/>
</dbReference>
<dbReference type="SUPFAM" id="SSF50993">
    <property type="entry name" value="Peptidase/esterase 'gauge' domain"/>
    <property type="match status" value="1"/>
</dbReference>
<accession>W9QZ00</accession>
<dbReference type="PRINTS" id="PR00862">
    <property type="entry name" value="PROLIGOPTASE"/>
</dbReference>
<dbReference type="Proteomes" id="UP000030645">
    <property type="component" value="Unassembled WGS sequence"/>
</dbReference>
<dbReference type="InterPro" id="IPR002470">
    <property type="entry name" value="Peptidase_S9A"/>
</dbReference>
<comment type="function">
    <text evidence="2">Serine peptidase whose precise substrate specificity remains unclear. Does not cleave peptides after a arginine or lysine residue. Regulates trans-Golgi network morphology and sorting by regulating the membrane binding of the AP-1 complex. May play a role in the regulation of synaptic vesicle exocytosis.</text>
</comment>
<dbReference type="GO" id="GO:0006508">
    <property type="term" value="P:proteolysis"/>
    <property type="evidence" value="ECO:0007669"/>
    <property type="project" value="UniProtKB-KW"/>
</dbReference>
<dbReference type="InterPro" id="IPR005607">
    <property type="entry name" value="BSD_dom"/>
</dbReference>
<comment type="similarity">
    <text evidence="1 3">Belongs to the peptidase S9A family.</text>
</comment>
<proteinExistence type="inferred from homology"/>
<reference evidence="7" key="1">
    <citation type="submission" date="2013-01" db="EMBL/GenBank/DDBJ databases">
        <title>Draft Genome Sequence of a Mulberry Tree, Morus notabilis C.K. Schneid.</title>
        <authorList>
            <person name="He N."/>
            <person name="Zhao S."/>
        </authorList>
    </citation>
    <scope>NUCLEOTIDE SEQUENCE</scope>
</reference>
<dbReference type="SUPFAM" id="SSF140383">
    <property type="entry name" value="BSD domain-like"/>
    <property type="match status" value="1"/>
</dbReference>
<dbReference type="Pfam" id="PF00326">
    <property type="entry name" value="Peptidase_S9"/>
    <property type="match status" value="1"/>
</dbReference>
<organism evidence="6 7">
    <name type="scientific">Morus notabilis</name>
    <dbReference type="NCBI Taxonomy" id="981085"/>
    <lineage>
        <taxon>Eukaryota</taxon>
        <taxon>Viridiplantae</taxon>
        <taxon>Streptophyta</taxon>
        <taxon>Embryophyta</taxon>
        <taxon>Tracheophyta</taxon>
        <taxon>Spermatophyta</taxon>
        <taxon>Magnoliopsida</taxon>
        <taxon>eudicotyledons</taxon>
        <taxon>Gunneridae</taxon>
        <taxon>Pentapetalae</taxon>
        <taxon>rosids</taxon>
        <taxon>fabids</taxon>
        <taxon>Rosales</taxon>
        <taxon>Moraceae</taxon>
        <taxon>Moreae</taxon>
        <taxon>Morus</taxon>
    </lineage>
</organism>
<keyword evidence="3" id="KW-0720">Serine protease</keyword>
<dbReference type="EMBL" id="KE343883">
    <property type="protein sequence ID" value="EXB44899.1"/>
    <property type="molecule type" value="Genomic_DNA"/>
</dbReference>
<feature type="compositionally biased region" description="Basic and acidic residues" evidence="4">
    <location>
        <begin position="214"/>
        <end position="223"/>
    </location>
</feature>
<dbReference type="GO" id="GO:0004252">
    <property type="term" value="F:serine-type endopeptidase activity"/>
    <property type="evidence" value="ECO:0007669"/>
    <property type="project" value="UniProtKB-UniRule"/>
</dbReference>
<keyword evidence="3" id="KW-0378">Hydrolase</keyword>
<feature type="compositionally biased region" description="Acidic residues" evidence="4">
    <location>
        <begin position="499"/>
        <end position="510"/>
    </location>
</feature>
<dbReference type="SMART" id="SM00751">
    <property type="entry name" value="BSD"/>
    <property type="match status" value="1"/>
</dbReference>
<evidence type="ECO:0000256" key="3">
    <source>
        <dbReference type="RuleBase" id="RU368024"/>
    </source>
</evidence>
<feature type="region of interest" description="Disordered" evidence="4">
    <location>
        <begin position="488"/>
        <end position="510"/>
    </location>
</feature>
<keyword evidence="3 6" id="KW-0645">Protease</keyword>
<feature type="compositionally biased region" description="Acidic residues" evidence="4">
    <location>
        <begin position="264"/>
        <end position="284"/>
    </location>
</feature>
<evidence type="ECO:0000256" key="2">
    <source>
        <dbReference type="ARBA" id="ARBA00045448"/>
    </source>
</evidence>
<gene>
    <name evidence="6" type="ORF">L484_026483</name>
</gene>
<protein>
    <recommendedName>
        <fullName evidence="3">Prolyl endopeptidase</fullName>
        <ecNumber evidence="3">3.4.21.-</ecNumber>
    </recommendedName>
</protein>
<dbReference type="PANTHER" id="PTHR11757:SF12">
    <property type="entry name" value="PROLYL ENDOPEPTIDASE"/>
    <property type="match status" value="1"/>
</dbReference>
<dbReference type="eggNOG" id="KOG2237">
    <property type="taxonomic scope" value="Eukaryota"/>
</dbReference>
<sequence length="685" mass="76667">MEDLWKRAKNFAEEAAKKSQTLRNSSVNISDLVSETAQRSRELAAEASKKADLLKTAALKQADQIKSSLSSSDIIAIPPQLSQLSLAATFPSSSAAEASPSPSDLLKFGITDDLTDFVKGLTSTTFQSFPFQDEPEKSEPDAPTTASNVRKDLTEWQEKHATLVLTTVKQISKLRYELCPRVMKERRFWKIYFTLVNSYVAPYEKQYMEEVKHREVEQKKDDNMNQTSAVDRTDKEEEKDKNLKNKTSKSSSAEQDLDTFLLGDLEDSDGGPDDGEESFDDDFDKIDNSMTRNNLLGNHCDTTQPISLTPPEEGPETVETEEVGQPKIKKQRPTRIRRPPAWVLYSKLDSDNMDSIPVFTESDSRSYIDMTSTKDRKFIIVKSISRTSCSTEEVYVIEAAKPSGGLRKIGERVSGVRYFPEHPNGVLVIFTNAPLHGNKERSGDSYYLAKCPVEDVQSINWQVSDAIASYDMLIEVFSTEQQEEARSFSCEQDAKQLSDSDDDLEQDEEENAYCRETKEVISHDGTRVPLTILYSRTAGQKGAILLGAAMNMLPDLFHAAILSFYQVPFLDVRNTLLDDTLSHSTSKSTEEFGDPQIKSQFEFTRSYSPYGNISEGSCYPSMLVTASLNDSRQIPSQCLLSLLVGIWEAAKWVAKVRESRCHACSGPVILKTSMIGGHSGEKWPL</sequence>
<dbReference type="GO" id="GO:0009507">
    <property type="term" value="C:chloroplast"/>
    <property type="evidence" value="ECO:0007669"/>
    <property type="project" value="TreeGrafter"/>
</dbReference>
<evidence type="ECO:0000259" key="5">
    <source>
        <dbReference type="PROSITE" id="PS50858"/>
    </source>
</evidence>
<feature type="compositionally biased region" description="Polar residues" evidence="4">
    <location>
        <begin position="288"/>
        <end position="307"/>
    </location>
</feature>
<dbReference type="InterPro" id="IPR029058">
    <property type="entry name" value="AB_hydrolase_fold"/>
</dbReference>
<dbReference type="InterPro" id="IPR001375">
    <property type="entry name" value="Peptidase_S9_cat"/>
</dbReference>
<feature type="region of interest" description="Disordered" evidence="4">
    <location>
        <begin position="128"/>
        <end position="147"/>
    </location>
</feature>
<dbReference type="PROSITE" id="PS50858">
    <property type="entry name" value="BSD"/>
    <property type="match status" value="1"/>
</dbReference>
<name>W9QZ00_9ROSA</name>
<dbReference type="PANTHER" id="PTHR11757">
    <property type="entry name" value="PROTEASE FAMILY S9A OLIGOPEPTIDASE"/>
    <property type="match status" value="1"/>
</dbReference>
<feature type="compositionally biased region" description="Acidic residues" evidence="4">
    <location>
        <begin position="313"/>
        <end position="322"/>
    </location>
</feature>
<dbReference type="EC" id="3.4.21.-" evidence="3"/>
<dbReference type="InterPro" id="IPR051543">
    <property type="entry name" value="Serine_Peptidase_S9A"/>
</dbReference>
<dbReference type="Gene3D" id="2.130.10.120">
    <property type="entry name" value="Prolyl oligopeptidase, N-terminal domain"/>
    <property type="match status" value="1"/>
</dbReference>